<feature type="compositionally biased region" description="Polar residues" evidence="1">
    <location>
        <begin position="86"/>
        <end position="98"/>
    </location>
</feature>
<feature type="region of interest" description="Disordered" evidence="1">
    <location>
        <begin position="123"/>
        <end position="215"/>
    </location>
</feature>
<evidence type="ECO:0000313" key="3">
    <source>
        <dbReference type="Proteomes" id="UP000078240"/>
    </source>
</evidence>
<sequence>MPAKGARGGRGLKSPNRVNKTASPARATRSRQRSRSNSPRVQQRLEEAVGAQQGRTKLPKGRAMTQLSRSSSLASSPPATAGSARESSQTQPRTNTFKAVNAPVAQMADVAHMVADAITDGAYRTSDNSADNLPPLRHDESSEGPHEAQPTSSSSYENDETHNSSVDSNEEDDDQPMTAEEMVRRTYGDRPKIESAQCVKLAGEPARREPVQRRPGQKLNLDRRSNVEALLCHVVGTPAEQQCKNCRKGHGPWNSCVVHEGLMCNSCSNCWFNASGARCTFHVPDNSGNRQQGHGVPQGAPVAAQGQMQQRQSIPAPPPYLPRQQQAPVQTGTQPVDFRNLSGGSAGQYRMNEGVHRAMSRGLNGAVVATHEERMLARIESAAQELGMRIAEYDEYLRTIHNPTAPTGAPASSAQNQQQQ</sequence>
<feature type="compositionally biased region" description="Low complexity" evidence="1">
    <location>
        <begin position="403"/>
        <end position="420"/>
    </location>
</feature>
<accession>A0A179HCB0</accession>
<organism evidence="2 3">
    <name type="scientific">Purpureocillium lilacinum</name>
    <name type="common">Paecilomyces lilacinus</name>
    <dbReference type="NCBI Taxonomy" id="33203"/>
    <lineage>
        <taxon>Eukaryota</taxon>
        <taxon>Fungi</taxon>
        <taxon>Dikarya</taxon>
        <taxon>Ascomycota</taxon>
        <taxon>Pezizomycotina</taxon>
        <taxon>Sordariomycetes</taxon>
        <taxon>Hypocreomycetidae</taxon>
        <taxon>Hypocreales</taxon>
        <taxon>Ophiocordycipitaceae</taxon>
        <taxon>Purpureocillium</taxon>
    </lineage>
</organism>
<feature type="region of interest" description="Disordered" evidence="1">
    <location>
        <begin position="288"/>
        <end position="318"/>
    </location>
</feature>
<comment type="caution">
    <text evidence="2">The sequence shown here is derived from an EMBL/GenBank/DDBJ whole genome shotgun (WGS) entry which is preliminary data.</text>
</comment>
<feature type="compositionally biased region" description="Low complexity" evidence="1">
    <location>
        <begin position="67"/>
        <end position="85"/>
    </location>
</feature>
<dbReference type="AlphaFoldDB" id="A0A179HCB0"/>
<dbReference type="Proteomes" id="UP000078240">
    <property type="component" value="Unassembled WGS sequence"/>
</dbReference>
<evidence type="ECO:0000256" key="1">
    <source>
        <dbReference type="SAM" id="MobiDB-lite"/>
    </source>
</evidence>
<dbReference type="Pfam" id="PF12511">
    <property type="entry name" value="DUF3716"/>
    <property type="match status" value="1"/>
</dbReference>
<dbReference type="EMBL" id="LSBH01000001">
    <property type="protein sequence ID" value="OAQ87220.1"/>
    <property type="molecule type" value="Genomic_DNA"/>
</dbReference>
<feature type="compositionally biased region" description="Basic and acidic residues" evidence="1">
    <location>
        <begin position="136"/>
        <end position="146"/>
    </location>
</feature>
<feature type="compositionally biased region" description="Basic and acidic residues" evidence="1">
    <location>
        <begin position="181"/>
        <end position="193"/>
    </location>
</feature>
<feature type="region of interest" description="Disordered" evidence="1">
    <location>
        <begin position="1"/>
        <end position="100"/>
    </location>
</feature>
<gene>
    <name evidence="2" type="ORF">VFPBJ_01260</name>
</gene>
<dbReference type="InterPro" id="IPR022190">
    <property type="entry name" value="DUF3716"/>
</dbReference>
<feature type="region of interest" description="Disordered" evidence="1">
    <location>
        <begin position="401"/>
        <end position="420"/>
    </location>
</feature>
<evidence type="ECO:0000313" key="2">
    <source>
        <dbReference type="EMBL" id="OAQ87220.1"/>
    </source>
</evidence>
<feature type="compositionally biased region" description="Gly residues" evidence="1">
    <location>
        <begin position="1"/>
        <end position="11"/>
    </location>
</feature>
<reference evidence="2 3" key="1">
    <citation type="submission" date="2016-01" db="EMBL/GenBank/DDBJ databases">
        <title>Biosynthesis of antibiotic leucinostatins and their inhibition on Phytophthora in bio-control Purpureocillium lilacinum.</title>
        <authorList>
            <person name="Wang G."/>
            <person name="Liu Z."/>
            <person name="Lin R."/>
            <person name="Li E."/>
            <person name="Mao Z."/>
            <person name="Ling J."/>
            <person name="Yin W."/>
            <person name="Xie B."/>
        </authorList>
    </citation>
    <scope>NUCLEOTIDE SEQUENCE [LARGE SCALE GENOMIC DNA]</scope>
    <source>
        <strain evidence="2">PLBJ-1</strain>
    </source>
</reference>
<name>A0A179HCB0_PURLI</name>
<proteinExistence type="predicted"/>
<protein>
    <submittedName>
        <fullName evidence="2">Uncharacterized protein</fullName>
    </submittedName>
</protein>